<organism evidence="2 3">
    <name type="scientific">Tritrichomonas musculus</name>
    <dbReference type="NCBI Taxonomy" id="1915356"/>
    <lineage>
        <taxon>Eukaryota</taxon>
        <taxon>Metamonada</taxon>
        <taxon>Parabasalia</taxon>
        <taxon>Tritrichomonadida</taxon>
        <taxon>Tritrichomonadidae</taxon>
        <taxon>Tritrichomonas</taxon>
    </lineage>
</organism>
<gene>
    <name evidence="2" type="ORF">M9Y10_025837</name>
</gene>
<feature type="transmembrane region" description="Helical" evidence="1">
    <location>
        <begin position="353"/>
        <end position="375"/>
    </location>
</feature>
<reference evidence="2 3" key="1">
    <citation type="submission" date="2024-04" db="EMBL/GenBank/DDBJ databases">
        <title>Tritrichomonas musculus Genome.</title>
        <authorList>
            <person name="Alves-Ferreira E."/>
            <person name="Grigg M."/>
            <person name="Lorenzi H."/>
            <person name="Galac M."/>
        </authorList>
    </citation>
    <scope>NUCLEOTIDE SEQUENCE [LARGE SCALE GENOMIC DNA]</scope>
    <source>
        <strain evidence="2 3">EAF2021</strain>
    </source>
</reference>
<comment type="caution">
    <text evidence="2">The sequence shown here is derived from an EMBL/GenBank/DDBJ whole genome shotgun (WGS) entry which is preliminary data.</text>
</comment>
<evidence type="ECO:0000313" key="2">
    <source>
        <dbReference type="EMBL" id="KAK8834745.1"/>
    </source>
</evidence>
<accession>A0ABR2GLF2</accession>
<keyword evidence="1" id="KW-0812">Transmembrane</keyword>
<proteinExistence type="predicted"/>
<evidence type="ECO:0000313" key="3">
    <source>
        <dbReference type="Proteomes" id="UP001470230"/>
    </source>
</evidence>
<keyword evidence="1" id="KW-1133">Transmembrane helix</keyword>
<name>A0ABR2GLF2_9EUKA</name>
<dbReference type="EMBL" id="JAPFFF010000325">
    <property type="protein sequence ID" value="KAK8834745.1"/>
    <property type="molecule type" value="Genomic_DNA"/>
</dbReference>
<sequence length="403" mass="44956">MEPSKSEQSIEYTEINTQTPTINYSFVEITVDTPFIITTDTIEFNKDGFKADDKVFSINNNTNDIVLISSQGDSKTIKLNTTDEIPEKPLFVSPHTKGTEVVILPPNNEAENYGHGEFGVHANSNINKIILPKEDVPLNIFNDEISEFSLEIDKTTTEKTVTFNQLIMSNGLIQMNAPKEIDSIHFKAVETFKIERIETKRNNEVIETKIDELKMNSGSQLTLVNSNFNTLIKSAAGSRLNIEQKATFNEKSVIEFSLSSLIEFGSSKVEGVCNKIKLIDVNSTNRLQDDTESVIPMICGSNFDCDAWKDRFYGNEEYQTALCLKTHDSVCLSARNTPIKDREANEKSLSTGAIAGIVIVIIVVIVAVVLFVIYLNKHRKSSSDIGIIDFEDYSNDYSEGAAM</sequence>
<keyword evidence="1" id="KW-0472">Membrane</keyword>
<protein>
    <submittedName>
        <fullName evidence="2">Uncharacterized protein</fullName>
    </submittedName>
</protein>
<keyword evidence="3" id="KW-1185">Reference proteome</keyword>
<dbReference type="Proteomes" id="UP001470230">
    <property type="component" value="Unassembled WGS sequence"/>
</dbReference>
<evidence type="ECO:0000256" key="1">
    <source>
        <dbReference type="SAM" id="Phobius"/>
    </source>
</evidence>